<feature type="region of interest" description="Disordered" evidence="4">
    <location>
        <begin position="63"/>
        <end position="101"/>
    </location>
</feature>
<keyword evidence="1" id="KW-0479">Metal-binding</keyword>
<organism evidence="6 7">
    <name type="scientific">Ancylostoma caninum</name>
    <name type="common">Dog hookworm</name>
    <dbReference type="NCBI Taxonomy" id="29170"/>
    <lineage>
        <taxon>Eukaryota</taxon>
        <taxon>Metazoa</taxon>
        <taxon>Ecdysozoa</taxon>
        <taxon>Nematoda</taxon>
        <taxon>Chromadorea</taxon>
        <taxon>Rhabditida</taxon>
        <taxon>Rhabditina</taxon>
        <taxon>Rhabditomorpha</taxon>
        <taxon>Strongyloidea</taxon>
        <taxon>Ancylostomatidae</taxon>
        <taxon>Ancylostomatinae</taxon>
        <taxon>Ancylostoma</taxon>
    </lineage>
</organism>
<evidence type="ECO:0000256" key="3">
    <source>
        <dbReference type="ARBA" id="ARBA00022833"/>
    </source>
</evidence>
<dbReference type="STRING" id="29170.A0A368GJA4"/>
<dbReference type="Gene3D" id="4.10.1110.10">
    <property type="entry name" value="AN1-like Zinc finger"/>
    <property type="match status" value="1"/>
</dbReference>
<feature type="region of interest" description="Disordered" evidence="4">
    <location>
        <begin position="23"/>
        <end position="48"/>
    </location>
</feature>
<keyword evidence="7" id="KW-1185">Reference proteome</keyword>
<dbReference type="Pfam" id="PF01428">
    <property type="entry name" value="zf-AN1"/>
    <property type="match status" value="1"/>
</dbReference>
<dbReference type="SUPFAM" id="SSF118310">
    <property type="entry name" value="AN1-like Zinc finger"/>
    <property type="match status" value="1"/>
</dbReference>
<dbReference type="SMART" id="SM00154">
    <property type="entry name" value="ZnF_AN1"/>
    <property type="match status" value="1"/>
</dbReference>
<dbReference type="Proteomes" id="UP000252519">
    <property type="component" value="Unassembled WGS sequence"/>
</dbReference>
<dbReference type="PANTHER" id="PTHR10634:SF67">
    <property type="entry name" value="AN1-TYPE ZINC FINGER PROTEIN 3"/>
    <property type="match status" value="1"/>
</dbReference>
<evidence type="ECO:0000313" key="6">
    <source>
        <dbReference type="EMBL" id="RCN44456.1"/>
    </source>
</evidence>
<name>A0A368GJA4_ANCCA</name>
<evidence type="ECO:0000256" key="1">
    <source>
        <dbReference type="ARBA" id="ARBA00022723"/>
    </source>
</evidence>
<evidence type="ECO:0000313" key="7">
    <source>
        <dbReference type="Proteomes" id="UP000252519"/>
    </source>
</evidence>
<proteinExistence type="predicted"/>
<feature type="compositionally biased region" description="Polar residues" evidence="4">
    <location>
        <begin position="25"/>
        <end position="41"/>
    </location>
</feature>
<keyword evidence="2" id="KW-0863">Zinc-finger</keyword>
<feature type="region of interest" description="Disordered" evidence="4">
    <location>
        <begin position="197"/>
        <end position="217"/>
    </location>
</feature>
<reference evidence="6 7" key="1">
    <citation type="submission" date="2014-10" db="EMBL/GenBank/DDBJ databases">
        <title>Draft genome of the hookworm Ancylostoma caninum.</title>
        <authorList>
            <person name="Mitreva M."/>
        </authorList>
    </citation>
    <scope>NUCLEOTIDE SEQUENCE [LARGE SCALE GENOMIC DNA]</scope>
    <source>
        <strain evidence="6 7">Baltimore</strain>
    </source>
</reference>
<comment type="caution">
    <text evidence="6">The sequence shown here is derived from an EMBL/GenBank/DDBJ whole genome shotgun (WGS) entry which is preliminary data.</text>
</comment>
<dbReference type="InterPro" id="IPR050652">
    <property type="entry name" value="AN1_A20_ZnFinger"/>
</dbReference>
<dbReference type="InterPro" id="IPR000058">
    <property type="entry name" value="Znf_AN1"/>
</dbReference>
<evidence type="ECO:0000259" key="5">
    <source>
        <dbReference type="SMART" id="SM00154"/>
    </source>
</evidence>
<dbReference type="InterPro" id="IPR035896">
    <property type="entry name" value="AN1-like_Znf"/>
</dbReference>
<feature type="domain" description="AN1-type" evidence="5">
    <location>
        <begin position="153"/>
        <end position="191"/>
    </location>
</feature>
<feature type="compositionally biased region" description="Basic and acidic residues" evidence="4">
    <location>
        <begin position="198"/>
        <end position="217"/>
    </location>
</feature>
<keyword evidence="3" id="KW-0862">Zinc</keyword>
<dbReference type="PANTHER" id="PTHR10634">
    <property type="entry name" value="AN1-TYPE ZINC FINGER PROTEIN"/>
    <property type="match status" value="1"/>
</dbReference>
<gene>
    <name evidence="6" type="ORF">ANCCAN_09593</name>
</gene>
<protein>
    <submittedName>
        <fullName evidence="6">AN1-like Zinc finger</fullName>
    </submittedName>
</protein>
<dbReference type="AlphaFoldDB" id="A0A368GJA4"/>
<sequence>MSELNYPDHNDHRLCGRSLTFMGYRQNSGQNPSTTDDNPSKWTPAKQMEHELTRNRMKKLLRKRRKTTILSNNSPPKSPGSVICRSPSEPASPGEPVEHVSSAHNLNAPESKELTEKELRVGFHWLWRESIREEMARFQCFFEPPETSLRRFQICGRKLPLPEQQMRCRCHLVFCRKHREPSAHLCQIDYKQTGRSKIMKENPKLDGDSSRKAKMCD</sequence>
<evidence type="ECO:0000256" key="4">
    <source>
        <dbReference type="SAM" id="MobiDB-lite"/>
    </source>
</evidence>
<evidence type="ECO:0000256" key="2">
    <source>
        <dbReference type="ARBA" id="ARBA00022771"/>
    </source>
</evidence>
<dbReference type="GO" id="GO:0008270">
    <property type="term" value="F:zinc ion binding"/>
    <property type="evidence" value="ECO:0007669"/>
    <property type="project" value="UniProtKB-KW"/>
</dbReference>
<dbReference type="EMBL" id="JOJR01000129">
    <property type="protein sequence ID" value="RCN44456.1"/>
    <property type="molecule type" value="Genomic_DNA"/>
</dbReference>
<accession>A0A368GJA4</accession>
<dbReference type="OrthoDB" id="428577at2759"/>